<dbReference type="EMBL" id="LCUC01000303">
    <property type="protein sequence ID" value="KKY32492.1"/>
    <property type="molecule type" value="Genomic_DNA"/>
</dbReference>
<reference evidence="1 2" key="2">
    <citation type="submission" date="2015-05" db="EMBL/GenBank/DDBJ databases">
        <authorList>
            <person name="Morales-Cruz A."/>
            <person name="Amrine K.C."/>
            <person name="Cantu D."/>
        </authorList>
    </citation>
    <scope>NUCLEOTIDE SEQUENCE [LARGE SCALE GENOMIC DNA]</scope>
    <source>
        <strain evidence="1">DA912</strain>
    </source>
</reference>
<evidence type="ECO:0000313" key="1">
    <source>
        <dbReference type="EMBL" id="KKY32492.1"/>
    </source>
</evidence>
<dbReference type="Proteomes" id="UP000034680">
    <property type="component" value="Unassembled WGS sequence"/>
</dbReference>
<protein>
    <submittedName>
        <fullName evidence="1">Uncharacterized protein</fullName>
    </submittedName>
</protein>
<gene>
    <name evidence="1" type="ORF">UCDDA912_g07564</name>
</gene>
<proteinExistence type="predicted"/>
<name>A0A0G2FD08_9PEZI</name>
<dbReference type="AlphaFoldDB" id="A0A0G2FD08"/>
<reference evidence="1 2" key="1">
    <citation type="submission" date="2015-05" db="EMBL/GenBank/DDBJ databases">
        <title>Distinctive expansion of gene families associated with plant cell wall degradation and secondary metabolism in the genomes of grapevine trunk pathogens.</title>
        <authorList>
            <person name="Lawrence D.P."/>
            <person name="Travadon R."/>
            <person name="Rolshausen P.E."/>
            <person name="Baumgartner K."/>
        </authorList>
    </citation>
    <scope>NUCLEOTIDE SEQUENCE [LARGE SCALE GENOMIC DNA]</scope>
    <source>
        <strain evidence="1">DA912</strain>
    </source>
</reference>
<accession>A0A0G2FD08</accession>
<keyword evidence="2" id="KW-1185">Reference proteome</keyword>
<dbReference type="OrthoDB" id="3473305at2759"/>
<organism evidence="1 2">
    <name type="scientific">Diaporthe ampelina</name>
    <dbReference type="NCBI Taxonomy" id="1214573"/>
    <lineage>
        <taxon>Eukaryota</taxon>
        <taxon>Fungi</taxon>
        <taxon>Dikarya</taxon>
        <taxon>Ascomycota</taxon>
        <taxon>Pezizomycotina</taxon>
        <taxon>Sordariomycetes</taxon>
        <taxon>Sordariomycetidae</taxon>
        <taxon>Diaporthales</taxon>
        <taxon>Diaporthaceae</taxon>
        <taxon>Diaporthe</taxon>
    </lineage>
</organism>
<sequence length="243" mass="27845">MITLDPIDIKIFDRVGEAGQCDLFRLCRSPATPLIVLENPSNQISRKQIVHRIYPEYLKSRETVFLNIGDFQLVPKAEAWDTIMAEQLFGTTGKATKLIHLNDAAATAKYSKLWEHCCQDEKPPLAGHERLDFGAWLEMCTEERNQNDAHGWMKRYTAWKVADHAFEEHLVTPQAFYLLQLADYIMDDPEAPQPGPARGHEIMDYTGKLKEGHPKIQQLDFKLPEVIPVCTVRVLRRCRCVEG</sequence>
<evidence type="ECO:0000313" key="2">
    <source>
        <dbReference type="Proteomes" id="UP000034680"/>
    </source>
</evidence>
<comment type="caution">
    <text evidence="1">The sequence shown here is derived from an EMBL/GenBank/DDBJ whole genome shotgun (WGS) entry which is preliminary data.</text>
</comment>